<proteinExistence type="predicted"/>
<dbReference type="AlphaFoldDB" id="A0A5N5J5B6"/>
<dbReference type="Pfam" id="PF12799">
    <property type="entry name" value="LRR_4"/>
    <property type="match status" value="1"/>
</dbReference>
<dbReference type="PANTHER" id="PTHR46652">
    <property type="entry name" value="LEUCINE-RICH REPEAT AND IQ DOMAIN-CONTAINING PROTEIN 1-RELATED"/>
    <property type="match status" value="1"/>
</dbReference>
<dbReference type="InterPro" id="IPR025875">
    <property type="entry name" value="Leu-rich_rpt_4"/>
</dbReference>
<dbReference type="PROSITE" id="PS51450">
    <property type="entry name" value="LRR"/>
    <property type="match status" value="7"/>
</dbReference>
<dbReference type="InterPro" id="IPR032675">
    <property type="entry name" value="LRR_dom_sf"/>
</dbReference>
<evidence type="ECO:0008006" key="5">
    <source>
        <dbReference type="Google" id="ProtNLM"/>
    </source>
</evidence>
<dbReference type="SUPFAM" id="SSF52058">
    <property type="entry name" value="L domain-like"/>
    <property type="match status" value="1"/>
</dbReference>
<dbReference type="SMART" id="SM00365">
    <property type="entry name" value="LRR_SD22"/>
    <property type="match status" value="10"/>
</dbReference>
<dbReference type="InterPro" id="IPR003591">
    <property type="entry name" value="Leu-rich_rpt_typical-subtyp"/>
</dbReference>
<dbReference type="Proteomes" id="UP000326939">
    <property type="component" value="Chromosome 18"/>
</dbReference>
<evidence type="ECO:0000313" key="4">
    <source>
        <dbReference type="Proteomes" id="UP000326939"/>
    </source>
</evidence>
<dbReference type="Gene3D" id="3.80.10.10">
    <property type="entry name" value="Ribonuclease Inhibitor"/>
    <property type="match status" value="3"/>
</dbReference>
<dbReference type="SMART" id="SM00364">
    <property type="entry name" value="LRR_BAC"/>
    <property type="match status" value="4"/>
</dbReference>
<dbReference type="EMBL" id="VDCV01000018">
    <property type="protein sequence ID" value="KAB5514341.1"/>
    <property type="molecule type" value="Genomic_DNA"/>
</dbReference>
<reference evidence="4" key="1">
    <citation type="journal article" date="2019" name="Gigascience">
        <title>De novo genome assembly of the endangered Acer yangbiense, a plant species with extremely small populations endemic to Yunnan Province, China.</title>
        <authorList>
            <person name="Yang J."/>
            <person name="Wariss H.M."/>
            <person name="Tao L."/>
            <person name="Zhang R."/>
            <person name="Yun Q."/>
            <person name="Hollingsworth P."/>
            <person name="Dao Z."/>
            <person name="Luo G."/>
            <person name="Guo H."/>
            <person name="Ma Y."/>
            <person name="Sun W."/>
        </authorList>
    </citation>
    <scope>NUCLEOTIDE SEQUENCE [LARGE SCALE GENOMIC DNA]</scope>
    <source>
        <strain evidence="4">cv. br00</strain>
    </source>
</reference>
<comment type="caution">
    <text evidence="3">The sequence shown here is derived from an EMBL/GenBank/DDBJ whole genome shotgun (WGS) entry which is preliminary data.</text>
</comment>
<dbReference type="PRINTS" id="PR00019">
    <property type="entry name" value="LEURICHRPT"/>
</dbReference>
<name>A0A5N5J5B6_9ROSI</name>
<gene>
    <name evidence="3" type="ORF">DKX38_028247</name>
</gene>
<dbReference type="InterPro" id="IPR001611">
    <property type="entry name" value="Leu-rich_rpt"/>
</dbReference>
<evidence type="ECO:0000313" key="3">
    <source>
        <dbReference type="EMBL" id="KAB5514341.1"/>
    </source>
</evidence>
<dbReference type="FunFam" id="3.80.10.10:FF:000326">
    <property type="entry name" value="Protein phosphatase 1 regulatory inhibitor subunit PPP1R7 homolog"/>
    <property type="match status" value="1"/>
</dbReference>
<organism evidence="3 4">
    <name type="scientific">Salix brachista</name>
    <dbReference type="NCBI Taxonomy" id="2182728"/>
    <lineage>
        <taxon>Eukaryota</taxon>
        <taxon>Viridiplantae</taxon>
        <taxon>Streptophyta</taxon>
        <taxon>Embryophyta</taxon>
        <taxon>Tracheophyta</taxon>
        <taxon>Spermatophyta</taxon>
        <taxon>Magnoliopsida</taxon>
        <taxon>eudicotyledons</taxon>
        <taxon>Gunneridae</taxon>
        <taxon>Pentapetalae</taxon>
        <taxon>rosids</taxon>
        <taxon>fabids</taxon>
        <taxon>Malpighiales</taxon>
        <taxon>Salicaceae</taxon>
        <taxon>Saliceae</taxon>
        <taxon>Salix</taxon>
    </lineage>
</organism>
<dbReference type="FunFam" id="3.80.10.10:FF:000312">
    <property type="entry name" value="Protein phosphatases pp1 regulatory subunit, putative"/>
    <property type="match status" value="1"/>
</dbReference>
<dbReference type="FunFam" id="3.80.10.10:FF:000579">
    <property type="entry name" value="Protein phosphatase 1 regulatory subunit 7"/>
    <property type="match status" value="1"/>
</dbReference>
<dbReference type="InterPro" id="IPR050836">
    <property type="entry name" value="SDS22/Internalin_LRR"/>
</dbReference>
<evidence type="ECO:0000256" key="1">
    <source>
        <dbReference type="ARBA" id="ARBA00022614"/>
    </source>
</evidence>
<keyword evidence="2" id="KW-0677">Repeat</keyword>
<dbReference type="Pfam" id="PF13855">
    <property type="entry name" value="LRR_8"/>
    <property type="match status" value="1"/>
</dbReference>
<keyword evidence="4" id="KW-1185">Reference proteome</keyword>
<accession>A0A5N5J5B6</accession>
<protein>
    <recommendedName>
        <fullName evidence="5">Protein phosphatase 1 regulatory subunit 7</fullName>
    </recommendedName>
</protein>
<evidence type="ECO:0000256" key="2">
    <source>
        <dbReference type="ARBA" id="ARBA00022737"/>
    </source>
</evidence>
<sequence length="447" mass="50457">MDGDTQPPNGLFPEADDQTVEIDPSSTFLDLTSFQLHDLSSVDLSSSLTELDLTCNRLSSLDPRIAHLSNLKKLSLRQNLIDDAAVEPFSRWDSLSALQELVLRDNKLKKIPDSSIFKNLLVFDVSFNEITSLHGLSKVSNTLKELYVSKNEVTKIEEIDHLHQLQILELGSNRLRVMENMQNLTNLQELWLGRNRIKVVNLCGLKCIKKLSLQSNRLLSMKGFEECVALEELYLSHNGIAKMEGLSTLVNLRVLDVSSNKLTSVDDIQNLTCLEDLWLNDNQIESLEGVSEAAVGSREKLTTIYLENNPCSFLTYSFAASIPGKVYKLLGLCAIMLQSFLSGESCFCKDANLGIILVSHKYQKFSKELHFAVWLSTRILAEIKLLEKVTKEKEASSRENQADIVTRFEPKKHPRLIIWPGTQRYNEDQNSVSLGSYLKKPTQHTVL</sequence>
<dbReference type="SMART" id="SM00369">
    <property type="entry name" value="LRR_TYP"/>
    <property type="match status" value="7"/>
</dbReference>
<dbReference type="PANTHER" id="PTHR46652:SF3">
    <property type="entry name" value="LEUCINE-RICH REPEAT-CONTAINING PROTEIN 9"/>
    <property type="match status" value="1"/>
</dbReference>
<keyword evidence="1" id="KW-0433">Leucine-rich repeat</keyword>